<dbReference type="InterPro" id="IPR050157">
    <property type="entry name" value="PSI_iron-sulfur_center"/>
</dbReference>
<evidence type="ECO:0000313" key="8">
    <source>
        <dbReference type="Proteomes" id="UP001235303"/>
    </source>
</evidence>
<reference evidence="7 8" key="1">
    <citation type="submission" date="2023-01" db="EMBL/GenBank/DDBJ databases">
        <title>Novel diversity within Roseofilum (Cyanobacteria; Desertifilaceae) from marine benthic mats with descriptions of four novel species.</title>
        <authorList>
            <person name="Wang Y."/>
            <person name="Berthold D.E."/>
            <person name="Hu J."/>
            <person name="Lefler F.W."/>
            <person name="Laughinghouse H.D. IV."/>
        </authorList>
    </citation>
    <scope>NUCLEOTIDE SEQUENCE [LARGE SCALE GENOMIC DNA]</scope>
    <source>
        <strain evidence="7 8">BLCC-M154</strain>
    </source>
</reference>
<dbReference type="InterPro" id="IPR021039">
    <property type="entry name" value="Fe-S-bd_prot_LdpA_C"/>
</dbReference>
<evidence type="ECO:0000256" key="5">
    <source>
        <dbReference type="ARBA" id="ARBA00023014"/>
    </source>
</evidence>
<keyword evidence="8" id="KW-1185">Reference proteome</keyword>
<comment type="cofactor">
    <cofactor evidence="1">
        <name>[4Fe-4S] cluster</name>
        <dbReference type="ChEBI" id="CHEBI:49883"/>
    </cofactor>
</comment>
<keyword evidence="2" id="KW-0004">4Fe-4S</keyword>
<keyword evidence="5" id="KW-0411">Iron-sulfur</keyword>
<feature type="domain" description="4Fe-4S ferredoxin-type" evidence="6">
    <location>
        <begin position="133"/>
        <end position="162"/>
    </location>
</feature>
<dbReference type="PROSITE" id="PS51379">
    <property type="entry name" value="4FE4S_FER_2"/>
    <property type="match status" value="2"/>
</dbReference>
<dbReference type="NCBIfam" id="NF045992">
    <property type="entry name" value="CircClkLdpA"/>
    <property type="match status" value="1"/>
</dbReference>
<feature type="domain" description="4Fe-4S ferredoxin-type" evidence="6">
    <location>
        <begin position="101"/>
        <end position="132"/>
    </location>
</feature>
<dbReference type="InterPro" id="IPR057431">
    <property type="entry name" value="LdpA_Fe-S-bd"/>
</dbReference>
<evidence type="ECO:0000259" key="6">
    <source>
        <dbReference type="PROSITE" id="PS51379"/>
    </source>
</evidence>
<protein>
    <submittedName>
        <fullName evidence="7">LdpA C-terminal domain-containing domain</fullName>
    </submittedName>
</protein>
<evidence type="ECO:0000256" key="1">
    <source>
        <dbReference type="ARBA" id="ARBA00001966"/>
    </source>
</evidence>
<dbReference type="InterPro" id="IPR017900">
    <property type="entry name" value="4Fe4S_Fe_S_CS"/>
</dbReference>
<keyword evidence="3" id="KW-0479">Metal-binding</keyword>
<accession>A0ABT7B0R2</accession>
<evidence type="ECO:0000256" key="3">
    <source>
        <dbReference type="ARBA" id="ARBA00022723"/>
    </source>
</evidence>
<dbReference type="SUPFAM" id="SSF54862">
    <property type="entry name" value="4Fe-4S ferredoxins"/>
    <property type="match status" value="1"/>
</dbReference>
<comment type="caution">
    <text evidence="7">The sequence shown here is derived from an EMBL/GenBank/DDBJ whole genome shotgun (WGS) entry which is preliminary data.</text>
</comment>
<evidence type="ECO:0000313" key="7">
    <source>
        <dbReference type="EMBL" id="MDJ1172249.1"/>
    </source>
</evidence>
<name>A0ABT7B0R2_9CYAN</name>
<gene>
    <name evidence="7" type="ORF">PMG71_22725</name>
</gene>
<dbReference type="InterPro" id="IPR017896">
    <property type="entry name" value="4Fe4S_Fe-S-bd"/>
</dbReference>
<keyword evidence="4" id="KW-0408">Iron</keyword>
<dbReference type="PANTHER" id="PTHR24960">
    <property type="entry name" value="PHOTOSYSTEM I IRON-SULFUR CENTER-RELATED"/>
    <property type="match status" value="1"/>
</dbReference>
<dbReference type="Pfam" id="PF12617">
    <property type="entry name" value="LdpA_C"/>
    <property type="match status" value="1"/>
</dbReference>
<dbReference type="EMBL" id="JAQOSP010000147">
    <property type="protein sequence ID" value="MDJ1172249.1"/>
    <property type="molecule type" value="Genomic_DNA"/>
</dbReference>
<organism evidence="7 8">
    <name type="scientific">Roseofilum acuticapitatum BLCC-M154</name>
    <dbReference type="NCBI Taxonomy" id="3022444"/>
    <lineage>
        <taxon>Bacteria</taxon>
        <taxon>Bacillati</taxon>
        <taxon>Cyanobacteriota</taxon>
        <taxon>Cyanophyceae</taxon>
        <taxon>Desertifilales</taxon>
        <taxon>Desertifilaceae</taxon>
        <taxon>Roseofilum</taxon>
        <taxon>Roseofilum acuticapitatum</taxon>
    </lineage>
</organism>
<evidence type="ECO:0000256" key="4">
    <source>
        <dbReference type="ARBA" id="ARBA00023004"/>
    </source>
</evidence>
<sequence>MTQLYPALNSIRDHRWFKLICGASYQHIPAIRNLTLAYTLAGADCIDVAADPAVIAVAQEAISAARRLKTETWQRQLGQPGKDHDPLIMASLNDGEDPHFRKAEFDPSCCPSDCPRPCERVCPAQAIQLAIHPEVGVIDQRCYGCGRCVPVCPHNRIVTRSYISTPQILVPQLIEQGIDALEIHTQTSHHTDFKRLWQAIQPHAASLRLIAISCPDGDRLIDYLWSLHELVQPLSCPVIWQLDGRPMSGDISSATTHRTIKLAQKVIDSGFPGALQLAGGTNDYTVPKLRSLGLLGTLETNKLGSNSYPGNDPKSPIIGVAYGSYARVLLSPILEPLEPSESPTDQSSQGLAYPHLEDHPDLLWAGVELAHTLVSQLKPLPL</sequence>
<dbReference type="RefSeq" id="WP_283755997.1">
    <property type="nucleotide sequence ID" value="NZ_JAQOSP010000147.1"/>
</dbReference>
<dbReference type="Gene3D" id="3.30.70.20">
    <property type="match status" value="1"/>
</dbReference>
<dbReference type="PROSITE" id="PS00198">
    <property type="entry name" value="4FE4S_FER_1"/>
    <property type="match status" value="1"/>
</dbReference>
<evidence type="ECO:0000256" key="2">
    <source>
        <dbReference type="ARBA" id="ARBA00022485"/>
    </source>
</evidence>
<dbReference type="PANTHER" id="PTHR24960:SF79">
    <property type="entry name" value="PHOTOSYSTEM I IRON-SULFUR CENTER"/>
    <property type="match status" value="1"/>
</dbReference>
<proteinExistence type="predicted"/>
<dbReference type="Pfam" id="PF25160">
    <property type="entry name" value="LdpA_Fe-S-bd"/>
    <property type="match status" value="1"/>
</dbReference>
<dbReference type="Proteomes" id="UP001235303">
    <property type="component" value="Unassembled WGS sequence"/>
</dbReference>